<protein>
    <submittedName>
        <fullName evidence="4">Proteasome assembly chaperone 1</fullName>
    </submittedName>
</protein>
<evidence type="ECO:0000313" key="4">
    <source>
        <dbReference type="WBParaSite" id="TMUE_3000012923.1"/>
    </source>
</evidence>
<keyword evidence="3" id="KW-1185">Reference proteome</keyword>
<organism evidence="3 4">
    <name type="scientific">Trichuris muris</name>
    <name type="common">Mouse whipworm</name>
    <dbReference type="NCBI Taxonomy" id="70415"/>
    <lineage>
        <taxon>Eukaryota</taxon>
        <taxon>Metazoa</taxon>
        <taxon>Ecdysozoa</taxon>
        <taxon>Nematoda</taxon>
        <taxon>Enoplea</taxon>
        <taxon>Dorylaimia</taxon>
        <taxon>Trichinellida</taxon>
        <taxon>Trichuridae</taxon>
        <taxon>Trichuris</taxon>
    </lineage>
</organism>
<feature type="transmembrane region" description="Helical" evidence="1">
    <location>
        <begin position="315"/>
        <end position="335"/>
    </location>
</feature>
<dbReference type="CDD" id="cd07990">
    <property type="entry name" value="LPLAT_LCLAT1-like"/>
    <property type="match status" value="1"/>
</dbReference>
<dbReference type="GO" id="GO:0005783">
    <property type="term" value="C:endoplasmic reticulum"/>
    <property type="evidence" value="ECO:0007669"/>
    <property type="project" value="InterPro"/>
</dbReference>
<evidence type="ECO:0000259" key="2">
    <source>
        <dbReference type="SMART" id="SM00563"/>
    </source>
</evidence>
<evidence type="ECO:0000313" key="3">
    <source>
        <dbReference type="Proteomes" id="UP000046395"/>
    </source>
</evidence>
<dbReference type="SUPFAM" id="SSF69593">
    <property type="entry name" value="Glycerol-3-phosphate (1)-acyltransferase"/>
    <property type="match status" value="1"/>
</dbReference>
<feature type="transmembrane region" description="Helical" evidence="1">
    <location>
        <begin position="6"/>
        <end position="33"/>
    </location>
</feature>
<reference evidence="4" key="1">
    <citation type="submission" date="2019-12" db="UniProtKB">
        <authorList>
            <consortium name="WormBaseParasite"/>
        </authorList>
    </citation>
    <scope>IDENTIFICATION</scope>
</reference>
<dbReference type="Proteomes" id="UP000046395">
    <property type="component" value="Unassembled WGS sequence"/>
</dbReference>
<dbReference type="PANTHER" id="PTHR10983:SF16">
    <property type="entry name" value="LYSOCARDIOLIPIN ACYLTRANSFERASE 1"/>
    <property type="match status" value="1"/>
</dbReference>
<feature type="domain" description="Phospholipid/glycerol acyltransferase" evidence="2">
    <location>
        <begin position="78"/>
        <end position="202"/>
    </location>
</feature>
<dbReference type="WBParaSite" id="TMUE_3000012923.1">
    <property type="protein sequence ID" value="TMUE_3000012923.1"/>
    <property type="gene ID" value="WBGene00286632"/>
</dbReference>
<feature type="transmembrane region" description="Helical" evidence="1">
    <location>
        <begin position="290"/>
        <end position="309"/>
    </location>
</feature>
<keyword evidence="1" id="KW-0472">Membrane</keyword>
<evidence type="ECO:0000256" key="1">
    <source>
        <dbReference type="SAM" id="Phobius"/>
    </source>
</evidence>
<dbReference type="STRING" id="70415.A0A5S6R0G5"/>
<dbReference type="GO" id="GO:0016746">
    <property type="term" value="F:acyltransferase activity"/>
    <property type="evidence" value="ECO:0007669"/>
    <property type="project" value="InterPro"/>
</dbReference>
<dbReference type="Pfam" id="PF01553">
    <property type="entry name" value="Acyltransferase"/>
    <property type="match status" value="1"/>
</dbReference>
<dbReference type="Pfam" id="PF16094">
    <property type="entry name" value="PAC1"/>
    <property type="match status" value="1"/>
</dbReference>
<keyword evidence="1" id="KW-0812">Transmembrane</keyword>
<feature type="transmembrane region" description="Helical" evidence="1">
    <location>
        <begin position="91"/>
        <end position="112"/>
    </location>
</feature>
<dbReference type="GO" id="GO:0043248">
    <property type="term" value="P:proteasome assembly"/>
    <property type="evidence" value="ECO:0007669"/>
    <property type="project" value="InterPro"/>
</dbReference>
<dbReference type="InterPro" id="IPR002123">
    <property type="entry name" value="Plipid/glycerol_acylTrfase"/>
</dbReference>
<dbReference type="SMART" id="SM00563">
    <property type="entry name" value="PlsC"/>
    <property type="match status" value="1"/>
</dbReference>
<dbReference type="PANTHER" id="PTHR10983">
    <property type="entry name" value="1-ACYLGLYCEROL-3-PHOSPHATE ACYLTRANSFERASE-RELATED"/>
    <property type="match status" value="1"/>
</dbReference>
<accession>A0A5S6R0G5</accession>
<keyword evidence="1" id="KW-1133">Transmembrane helix</keyword>
<dbReference type="InterPro" id="IPR016565">
    <property type="entry name" value="Proteasome_assmbl_chp_1"/>
</dbReference>
<name>A0A5S6R0G5_TRIMR</name>
<dbReference type="AlphaFoldDB" id="A0A5S6R0G5"/>
<sequence>MSWRNGLVVFLLLLSAYVGCILFLFPLLPLLFFADRHWRQCVDGFVAAWLCFAVSLLTYVCKVRVLISGERIRSTDRAVLLMNHRTRLDWMFFWIALFKYCPKLLATGAIILKSSLKNFPGAGWSMQCKNFVFLDRSWNSDKKTLELSVAYFSSLEIPFQVLVFPEGTNFCEETKRRSDEFSIANNLNSYEYLLQPRTTGTVHLLSEFLKRASLDCVYDGQTSKEVHFHVERYDAAMLARLAEKSDDELAKWLRNVWDAKELRLRAFFAEPGRRRSAIHCRDSFTHFQSACLIVVVCFWLVTIAFAFYALCFHSWLALLYIATSFVVFRLIEIAMDFPFGEMILPFSRAVDMEANFSDEVELAYDIVWSGDELKRFIAGTIVVAFGRDADAFLRTYADLTSTNEVCRMNIFRKYVSDEVQFSKKPCSTITFYKAPSSPKTLLCSLPTLIDENLSVEVTEQLFGRLNQPPQSVFVLSSTPSQHYRSFLGESLSEDDCFLRYLTTSHFLKEQLSPLHSDCRLLIGNMISHLPAAVITYCEMHSIAAVAFVAYKPSSFETVDGIRCFVVLKRLPALKSLLESVSSKEIQERLQLLHAQHSGAGLYI</sequence>
<dbReference type="GO" id="GO:0036149">
    <property type="term" value="P:phosphatidylinositol acyl-chain remodeling"/>
    <property type="evidence" value="ECO:0007669"/>
    <property type="project" value="TreeGrafter"/>
</dbReference>
<proteinExistence type="predicted"/>
<feature type="transmembrane region" description="Helical" evidence="1">
    <location>
        <begin position="45"/>
        <end position="67"/>
    </location>
</feature>